<proteinExistence type="inferred from homology"/>
<keyword evidence="2" id="KW-0378">Hydrolase</keyword>
<evidence type="ECO:0000256" key="3">
    <source>
        <dbReference type="PROSITE-ProRule" id="PRU10038"/>
    </source>
</evidence>
<evidence type="ECO:0000256" key="2">
    <source>
        <dbReference type="ARBA" id="ARBA00022801"/>
    </source>
</evidence>
<dbReference type="Pfam" id="PF07859">
    <property type="entry name" value="Abhydrolase_3"/>
    <property type="match status" value="1"/>
</dbReference>
<dbReference type="PANTHER" id="PTHR48081:SF26">
    <property type="entry name" value="ALPHA_BETA HYDROLASE FOLD-3 DOMAIN-CONTAINING PROTEIN"/>
    <property type="match status" value="1"/>
</dbReference>
<organism evidence="5 6">
    <name type="scientific">Paramarasmius palmivorus</name>
    <dbReference type="NCBI Taxonomy" id="297713"/>
    <lineage>
        <taxon>Eukaryota</taxon>
        <taxon>Fungi</taxon>
        <taxon>Dikarya</taxon>
        <taxon>Basidiomycota</taxon>
        <taxon>Agaricomycotina</taxon>
        <taxon>Agaricomycetes</taxon>
        <taxon>Agaricomycetidae</taxon>
        <taxon>Agaricales</taxon>
        <taxon>Marasmiineae</taxon>
        <taxon>Marasmiaceae</taxon>
        <taxon>Paramarasmius</taxon>
    </lineage>
</organism>
<dbReference type="InterPro" id="IPR013094">
    <property type="entry name" value="AB_hydrolase_3"/>
</dbReference>
<comment type="caution">
    <text evidence="5">The sequence shown here is derived from an EMBL/GenBank/DDBJ whole genome shotgun (WGS) entry which is preliminary data.</text>
</comment>
<dbReference type="PROSITE" id="PS01174">
    <property type="entry name" value="LIPASE_GDXG_SER"/>
    <property type="match status" value="1"/>
</dbReference>
<evidence type="ECO:0000256" key="1">
    <source>
        <dbReference type="ARBA" id="ARBA00010515"/>
    </source>
</evidence>
<name>A0AAW0DFD8_9AGAR</name>
<dbReference type="Proteomes" id="UP001383192">
    <property type="component" value="Unassembled WGS sequence"/>
</dbReference>
<comment type="similarity">
    <text evidence="1">Belongs to the 'GDXG' lipolytic enzyme family.</text>
</comment>
<dbReference type="InterPro" id="IPR050300">
    <property type="entry name" value="GDXG_lipolytic_enzyme"/>
</dbReference>
<evidence type="ECO:0000259" key="4">
    <source>
        <dbReference type="Pfam" id="PF07859"/>
    </source>
</evidence>
<dbReference type="InterPro" id="IPR033140">
    <property type="entry name" value="Lipase_GDXG_put_SER_AS"/>
</dbReference>
<evidence type="ECO:0000313" key="5">
    <source>
        <dbReference type="EMBL" id="KAK7051571.1"/>
    </source>
</evidence>
<keyword evidence="6" id="KW-1185">Reference proteome</keyword>
<dbReference type="GO" id="GO:0016787">
    <property type="term" value="F:hydrolase activity"/>
    <property type="evidence" value="ECO:0007669"/>
    <property type="project" value="UniProtKB-KW"/>
</dbReference>
<protein>
    <recommendedName>
        <fullName evidence="4">Alpha/beta hydrolase fold-3 domain-containing protein</fullName>
    </recommendedName>
</protein>
<reference evidence="5 6" key="1">
    <citation type="submission" date="2024-01" db="EMBL/GenBank/DDBJ databases">
        <title>A draft genome for a cacao thread blight-causing isolate of Paramarasmius palmivorus.</title>
        <authorList>
            <person name="Baruah I.K."/>
            <person name="Bukari Y."/>
            <person name="Amoako-Attah I."/>
            <person name="Meinhardt L.W."/>
            <person name="Bailey B.A."/>
            <person name="Cohen S.P."/>
        </authorList>
    </citation>
    <scope>NUCLEOTIDE SEQUENCE [LARGE SCALE GENOMIC DNA]</scope>
    <source>
        <strain evidence="5 6">GH-12</strain>
    </source>
</reference>
<gene>
    <name evidence="5" type="ORF">VNI00_004550</name>
</gene>
<dbReference type="Gene3D" id="3.40.50.1820">
    <property type="entry name" value="alpha/beta hydrolase"/>
    <property type="match status" value="1"/>
</dbReference>
<dbReference type="PANTHER" id="PTHR48081">
    <property type="entry name" value="AB HYDROLASE SUPERFAMILY PROTEIN C4A8.06C"/>
    <property type="match status" value="1"/>
</dbReference>
<dbReference type="InterPro" id="IPR029058">
    <property type="entry name" value="AB_hydrolase_fold"/>
</dbReference>
<dbReference type="EMBL" id="JAYKXP010000012">
    <property type="protein sequence ID" value="KAK7051571.1"/>
    <property type="molecule type" value="Genomic_DNA"/>
</dbReference>
<feature type="active site" evidence="3">
    <location>
        <position position="219"/>
    </location>
</feature>
<evidence type="ECO:0000313" key="6">
    <source>
        <dbReference type="Proteomes" id="UP001383192"/>
    </source>
</evidence>
<sequence>MSLLHYHPVKGIYLAGELLVYLLLRLPYWTLASLRPSWRPRPTWSIKYCLCVYALRKFYWIHLRVNGALPSPNHTALQATGRRGMNGVWIAPALPNMIVGQIRSAAEKAGIEGVRIPGYWYTKDAVEMGEKENEGDTVVFYLHGGAYISFSAHPSDPCTSSIASGLLEYTSAKRILTLEYRLSSLHPKSNPYPAALLDAIAGYIHVSNLYKNVIIAGDSAGGNLALALTRYIVSYPELQLQKPKALLLISPWTDLGLSHITEGSSALPFSRRDYADHLEPTPDGPGLSGYAISAYLGGQRGREEEDPYISPASQNIKCVSFDGFPPTMILSGGAEVLLDEMKTLRDMMRRDLGNGRVHYVEVSDAVHNFACWDFCGMQREEGLNKIGEWMKELVL</sequence>
<feature type="domain" description="Alpha/beta hydrolase fold-3" evidence="4">
    <location>
        <begin position="139"/>
        <end position="370"/>
    </location>
</feature>
<dbReference type="SUPFAM" id="SSF53474">
    <property type="entry name" value="alpha/beta-Hydrolases"/>
    <property type="match status" value="1"/>
</dbReference>
<dbReference type="AlphaFoldDB" id="A0AAW0DFD8"/>
<accession>A0AAW0DFD8</accession>